<organism evidence="1 2">
    <name type="scientific">Clathrus columnatus</name>
    <dbReference type="NCBI Taxonomy" id="1419009"/>
    <lineage>
        <taxon>Eukaryota</taxon>
        <taxon>Fungi</taxon>
        <taxon>Dikarya</taxon>
        <taxon>Basidiomycota</taxon>
        <taxon>Agaricomycotina</taxon>
        <taxon>Agaricomycetes</taxon>
        <taxon>Phallomycetidae</taxon>
        <taxon>Phallales</taxon>
        <taxon>Clathraceae</taxon>
        <taxon>Clathrus</taxon>
    </lineage>
</organism>
<dbReference type="EMBL" id="BPWL01000004">
    <property type="protein sequence ID" value="GJJ09353.1"/>
    <property type="molecule type" value="Genomic_DNA"/>
</dbReference>
<name>A0AAV5A821_9AGAM</name>
<reference evidence="1" key="1">
    <citation type="submission" date="2021-10" db="EMBL/GenBank/DDBJ databases">
        <title>De novo Genome Assembly of Clathrus columnatus (Basidiomycota, Fungi) Using Illumina and Nanopore Sequence Data.</title>
        <authorList>
            <person name="Ogiso-Tanaka E."/>
            <person name="Itagaki H."/>
            <person name="Hosoya T."/>
            <person name="Hosaka K."/>
        </authorList>
    </citation>
    <scope>NUCLEOTIDE SEQUENCE</scope>
    <source>
        <strain evidence="1">MO-923</strain>
    </source>
</reference>
<evidence type="ECO:0000313" key="1">
    <source>
        <dbReference type="EMBL" id="GJJ09353.1"/>
    </source>
</evidence>
<dbReference type="Proteomes" id="UP001050691">
    <property type="component" value="Unassembled WGS sequence"/>
</dbReference>
<keyword evidence="2" id="KW-1185">Reference proteome</keyword>
<protein>
    <submittedName>
        <fullName evidence="1">Uncharacterized protein</fullName>
    </submittedName>
</protein>
<proteinExistence type="predicted"/>
<dbReference type="AlphaFoldDB" id="A0AAV5A821"/>
<sequence length="139" mass="15469">MPSTHTVTEVQCDFPGPSLTSLQCSTNSVNWKKTCRLVLSEKRSCNHNEAPWQGFTLDFQAEEITLYSVSLSSTLGAADIYVDSIWSGRMQLVPHNTPWTQDGLDIKSVHNLTVLPMSINQNSFPLELFVLTLSVILTP</sequence>
<gene>
    <name evidence="1" type="ORF">Clacol_003575</name>
</gene>
<evidence type="ECO:0000313" key="2">
    <source>
        <dbReference type="Proteomes" id="UP001050691"/>
    </source>
</evidence>
<accession>A0AAV5A821</accession>
<comment type="caution">
    <text evidence="1">The sequence shown here is derived from an EMBL/GenBank/DDBJ whole genome shotgun (WGS) entry which is preliminary data.</text>
</comment>